<feature type="region of interest" description="Disordered" evidence="3">
    <location>
        <begin position="389"/>
        <end position="411"/>
    </location>
</feature>
<dbReference type="InterPro" id="IPR026891">
    <property type="entry name" value="Fn3-like"/>
</dbReference>
<dbReference type="InterPro" id="IPR001764">
    <property type="entry name" value="Glyco_hydro_3_N"/>
</dbReference>
<dbReference type="InterPro" id="IPR050288">
    <property type="entry name" value="Cellulose_deg_GH3"/>
</dbReference>
<evidence type="ECO:0000256" key="2">
    <source>
        <dbReference type="ARBA" id="ARBA00022801"/>
    </source>
</evidence>
<dbReference type="PANTHER" id="PTHR42715:SF10">
    <property type="entry name" value="BETA-GLUCOSIDASE"/>
    <property type="match status" value="1"/>
</dbReference>
<dbReference type="InterPro" id="IPR036962">
    <property type="entry name" value="Glyco_hydro_3_N_sf"/>
</dbReference>
<dbReference type="AlphaFoldDB" id="A0A1N7FSL8"/>
<dbReference type="Gene3D" id="3.20.20.300">
    <property type="entry name" value="Glycoside hydrolase, family 3, N-terminal domain"/>
    <property type="match status" value="1"/>
</dbReference>
<dbReference type="SMART" id="SM01217">
    <property type="entry name" value="Fn3_like"/>
    <property type="match status" value="1"/>
</dbReference>
<dbReference type="EMBL" id="FTNR01000008">
    <property type="protein sequence ID" value="SIS03339.1"/>
    <property type="molecule type" value="Genomic_DNA"/>
</dbReference>
<dbReference type="InterPro" id="IPR036881">
    <property type="entry name" value="Glyco_hydro_3_C_sf"/>
</dbReference>
<dbReference type="InterPro" id="IPR002772">
    <property type="entry name" value="Glyco_hydro_3_C"/>
</dbReference>
<dbReference type="OrthoDB" id="30657at2157"/>
<comment type="similarity">
    <text evidence="1">Belongs to the glycosyl hydrolase 3 family.</text>
</comment>
<evidence type="ECO:0000259" key="4">
    <source>
        <dbReference type="SMART" id="SM01217"/>
    </source>
</evidence>
<dbReference type="RefSeq" id="WP_076609452.1">
    <property type="nucleotide sequence ID" value="NZ_FTNR01000008.1"/>
</dbReference>
<dbReference type="Proteomes" id="UP000185936">
    <property type="component" value="Unassembled WGS sequence"/>
</dbReference>
<dbReference type="PANTHER" id="PTHR42715">
    <property type="entry name" value="BETA-GLUCOSIDASE"/>
    <property type="match status" value="1"/>
</dbReference>
<feature type="domain" description="Fibronectin type III-like" evidence="4">
    <location>
        <begin position="652"/>
        <end position="722"/>
    </location>
</feature>
<feature type="compositionally biased region" description="Polar residues" evidence="3">
    <location>
        <begin position="395"/>
        <end position="406"/>
    </location>
</feature>
<evidence type="ECO:0000313" key="5">
    <source>
        <dbReference type="EMBL" id="SIS03339.1"/>
    </source>
</evidence>
<accession>A0A1N7FSL8</accession>
<organism evidence="5 6">
    <name type="scientific">Natronorubrum thiooxidans</name>
    <dbReference type="NCBI Taxonomy" id="308853"/>
    <lineage>
        <taxon>Archaea</taxon>
        <taxon>Methanobacteriati</taxon>
        <taxon>Methanobacteriota</taxon>
        <taxon>Stenosarchaea group</taxon>
        <taxon>Halobacteria</taxon>
        <taxon>Halobacteriales</taxon>
        <taxon>Natrialbaceae</taxon>
        <taxon>Natronorubrum</taxon>
    </lineage>
</organism>
<dbReference type="InterPro" id="IPR013783">
    <property type="entry name" value="Ig-like_fold"/>
</dbReference>
<evidence type="ECO:0000256" key="3">
    <source>
        <dbReference type="SAM" id="MobiDB-lite"/>
    </source>
</evidence>
<protein>
    <submittedName>
        <fullName evidence="5">Beta-glucosidase</fullName>
    </submittedName>
</protein>
<reference evidence="6" key="1">
    <citation type="submission" date="2017-01" db="EMBL/GenBank/DDBJ databases">
        <authorList>
            <person name="Varghese N."/>
            <person name="Submissions S."/>
        </authorList>
    </citation>
    <scope>NUCLEOTIDE SEQUENCE [LARGE SCALE GENOMIC DNA]</scope>
    <source>
        <strain evidence="6">type strain: HArc-</strain>
    </source>
</reference>
<dbReference type="PRINTS" id="PR00133">
    <property type="entry name" value="GLHYDRLASE3"/>
</dbReference>
<dbReference type="Gene3D" id="2.60.40.10">
    <property type="entry name" value="Immunoglobulins"/>
    <property type="match status" value="1"/>
</dbReference>
<dbReference type="GO" id="GO:0004553">
    <property type="term" value="F:hydrolase activity, hydrolyzing O-glycosyl compounds"/>
    <property type="evidence" value="ECO:0007669"/>
    <property type="project" value="InterPro"/>
</dbReference>
<dbReference type="SUPFAM" id="SSF51445">
    <property type="entry name" value="(Trans)glycosidases"/>
    <property type="match status" value="1"/>
</dbReference>
<dbReference type="STRING" id="308853.SAMN05421752_10848"/>
<evidence type="ECO:0000313" key="6">
    <source>
        <dbReference type="Proteomes" id="UP000185936"/>
    </source>
</evidence>
<sequence length="737" mass="79012">MNDSSARVEQLLTELTREDKLRLVRGRDDPEGTATGYLPGVDRLEIPEFRLVDGPLGVRAEGKRATAFPAPIAVAATFDPDLAREKGAAMAREATALGQHALLAPGANLIRVPHCGRNFEYYAEDPVVAARMTAGAVTGIHNEDVIATVKHYVANNQETDRVRVSSEVDERTLRELYLRPFRAAVEAGVGSVMTAYNRVNGTHMSDHSRLVGDVLKAEWGFDGYVVSDWYGTESTVGAATAGLDLEMPGVAAGDESDDQWPSPDEFEGEAAEIMGGLPDGTRAGLFGEPLAAAVDAGEVQPDRLEDMVRRLLGQRERVGYLEATTTDENTDSGASSLERAGALDTPAHRRLAERLAARSTVLLENDGVLPLADETDVAVIGPNVHKATLGGGGSSETTPFQSTNPAAGTRARADGAVTVARGVDTVPDLSLFDVLPFVGDGEDESASADEIAATEPVGIDVAEPSIDAAVEAARDAAVAVVFVRDRTTEAKDRDSLRLPGEQDELVEAVAAAADETVVVVNSSGPVEFPWRTDVAAILEAWYPGQADGAAIASVLYGDRDPSGRLPVTFAPERTYPASDERQYPGIDRKAQYEEGVFIGYRHFDADGVDAEPTYPFGHGRSYAAFSYRDATVVDERTIRVTVENVADRSGREVVQAYVRPPESSPVERPTRELAGFESVALEAGETQTVDLDLESRALGRYDLEQGWVVDPGTYTVEVARSARDVRKTVSLEVTRED</sequence>
<dbReference type="SUPFAM" id="SSF52279">
    <property type="entry name" value="Beta-D-glucan exohydrolase, C-terminal domain"/>
    <property type="match status" value="1"/>
</dbReference>
<name>A0A1N7FSL8_9EURY</name>
<keyword evidence="2" id="KW-0378">Hydrolase</keyword>
<dbReference type="Gene3D" id="3.40.50.1700">
    <property type="entry name" value="Glycoside hydrolase family 3 C-terminal domain"/>
    <property type="match status" value="1"/>
</dbReference>
<dbReference type="Pfam" id="PF14310">
    <property type="entry name" value="Fn3-like"/>
    <property type="match status" value="1"/>
</dbReference>
<dbReference type="InterPro" id="IPR017853">
    <property type="entry name" value="GH"/>
</dbReference>
<dbReference type="Pfam" id="PF01915">
    <property type="entry name" value="Glyco_hydro_3_C"/>
    <property type="match status" value="1"/>
</dbReference>
<evidence type="ECO:0000256" key="1">
    <source>
        <dbReference type="ARBA" id="ARBA00005336"/>
    </source>
</evidence>
<proteinExistence type="inferred from homology"/>
<dbReference type="Pfam" id="PF00933">
    <property type="entry name" value="Glyco_hydro_3"/>
    <property type="match status" value="1"/>
</dbReference>
<dbReference type="GO" id="GO:0005975">
    <property type="term" value="P:carbohydrate metabolic process"/>
    <property type="evidence" value="ECO:0007669"/>
    <property type="project" value="InterPro"/>
</dbReference>
<gene>
    <name evidence="5" type="ORF">SAMN05421752_10848</name>
</gene>
<keyword evidence="6" id="KW-1185">Reference proteome</keyword>